<evidence type="ECO:0000256" key="8">
    <source>
        <dbReference type="PROSITE-ProRule" id="PRU00409"/>
    </source>
</evidence>
<comment type="function">
    <text evidence="7">Succinyl-CoA synthetase functions in the citric acid cycle (TCA), coupling the hydrolysis of succinyl-CoA to the synthesis of either ATP or GTP and thus represents the only step of substrate-level phosphorylation in the TCA. The beta subunit provides nucleotide specificity of the enzyme and binds the substrate succinate, while the binding sites for coenzyme A and phosphate are found in the alpha subunit.</text>
</comment>
<keyword evidence="6 7" id="KW-0460">Magnesium</keyword>
<organism evidence="10 11">
    <name type="scientific">Aquirufa antheringensis</name>
    <dbReference type="NCBI Taxonomy" id="2516559"/>
    <lineage>
        <taxon>Bacteria</taxon>
        <taxon>Pseudomonadati</taxon>
        <taxon>Bacteroidota</taxon>
        <taxon>Cytophagia</taxon>
        <taxon>Cytophagales</taxon>
        <taxon>Flectobacillaceae</taxon>
        <taxon>Aquirufa</taxon>
    </lineage>
</organism>
<feature type="binding site" evidence="7">
    <location>
        <begin position="57"/>
        <end position="59"/>
    </location>
    <ligand>
        <name>ATP</name>
        <dbReference type="ChEBI" id="CHEBI:30616"/>
    </ligand>
</feature>
<dbReference type="Proteomes" id="UP000293583">
    <property type="component" value="Unassembled WGS sequence"/>
</dbReference>
<evidence type="ECO:0000256" key="3">
    <source>
        <dbReference type="ARBA" id="ARBA00022598"/>
    </source>
</evidence>
<dbReference type="GO" id="GO:0005829">
    <property type="term" value="C:cytosol"/>
    <property type="evidence" value="ECO:0007669"/>
    <property type="project" value="TreeGrafter"/>
</dbReference>
<feature type="binding site" evidence="7">
    <location>
        <begin position="330"/>
        <end position="332"/>
    </location>
    <ligand>
        <name>substrate</name>
        <note>ligand shared with subunit alpha</note>
    </ligand>
</feature>
<evidence type="ECO:0000256" key="2">
    <source>
        <dbReference type="ARBA" id="ARBA00022532"/>
    </source>
</evidence>
<keyword evidence="7 8" id="KW-0067">ATP-binding</keyword>
<dbReference type="InterPro" id="IPR005809">
    <property type="entry name" value="Succ_CoA_ligase-like_bsu"/>
</dbReference>
<dbReference type="NCBIfam" id="TIGR01016">
    <property type="entry name" value="sucCoAbeta"/>
    <property type="match status" value="1"/>
</dbReference>
<dbReference type="AlphaFoldDB" id="A0A4Q9BBI8"/>
<dbReference type="SUPFAM" id="SSF56059">
    <property type="entry name" value="Glutathione synthetase ATP-binding domain-like"/>
    <property type="match status" value="1"/>
</dbReference>
<keyword evidence="11" id="KW-1185">Reference proteome</keyword>
<comment type="similarity">
    <text evidence="1 7">Belongs to the succinate/malate CoA ligase beta subunit family.</text>
</comment>
<dbReference type="UniPathway" id="UPA00223">
    <property type="reaction ID" value="UER00999"/>
</dbReference>
<dbReference type="EMBL" id="SEWY01000003">
    <property type="protein sequence ID" value="TBH73207.1"/>
    <property type="molecule type" value="Genomic_DNA"/>
</dbReference>
<dbReference type="FunFam" id="3.40.50.261:FF:000001">
    <property type="entry name" value="Succinate--CoA ligase [ADP-forming] subunit beta"/>
    <property type="match status" value="1"/>
</dbReference>
<name>A0A4Q9BBI8_9BACT</name>
<dbReference type="Gene3D" id="3.30.1490.20">
    <property type="entry name" value="ATP-grasp fold, A domain"/>
    <property type="match status" value="1"/>
</dbReference>
<dbReference type="GO" id="GO:0005524">
    <property type="term" value="F:ATP binding"/>
    <property type="evidence" value="ECO:0007669"/>
    <property type="project" value="UniProtKB-UniRule"/>
</dbReference>
<reference evidence="10 11" key="1">
    <citation type="submission" date="2019-02" db="EMBL/GenBank/DDBJ databases">
        <title>Genome of a new Bacteroidetes strain.</title>
        <authorList>
            <person name="Pitt A."/>
        </authorList>
    </citation>
    <scope>NUCLEOTIDE SEQUENCE [LARGE SCALE GENOMIC DNA]</scope>
    <source>
        <strain evidence="10 11">103A-SOEBACH</strain>
    </source>
</reference>
<dbReference type="GO" id="GO:0042709">
    <property type="term" value="C:succinate-CoA ligase complex"/>
    <property type="evidence" value="ECO:0007669"/>
    <property type="project" value="TreeGrafter"/>
</dbReference>
<dbReference type="GO" id="GO:0004776">
    <property type="term" value="F:succinate-CoA ligase (GDP-forming) activity"/>
    <property type="evidence" value="ECO:0007669"/>
    <property type="project" value="RHEA"/>
</dbReference>
<dbReference type="Gene3D" id="3.30.470.20">
    <property type="entry name" value="ATP-grasp fold, B domain"/>
    <property type="match status" value="1"/>
</dbReference>
<dbReference type="InterPro" id="IPR013650">
    <property type="entry name" value="ATP-grasp_succ-CoA_synth-type"/>
</dbReference>
<accession>A0A4Q9BBI8</accession>
<comment type="catalytic activity">
    <reaction evidence="7">
        <text>GTP + succinate + CoA = succinyl-CoA + GDP + phosphate</text>
        <dbReference type="Rhea" id="RHEA:22120"/>
        <dbReference type="ChEBI" id="CHEBI:30031"/>
        <dbReference type="ChEBI" id="CHEBI:37565"/>
        <dbReference type="ChEBI" id="CHEBI:43474"/>
        <dbReference type="ChEBI" id="CHEBI:57287"/>
        <dbReference type="ChEBI" id="CHEBI:57292"/>
        <dbReference type="ChEBI" id="CHEBI:58189"/>
    </reaction>
</comment>
<feature type="binding site" evidence="7">
    <location>
        <position position="273"/>
    </location>
    <ligand>
        <name>substrate</name>
        <note>ligand shared with subunit alpha</note>
    </ligand>
</feature>
<keyword evidence="3 7" id="KW-0436">Ligase</keyword>
<dbReference type="Gene3D" id="3.40.50.261">
    <property type="entry name" value="Succinyl-CoA synthetase domains"/>
    <property type="match status" value="1"/>
</dbReference>
<dbReference type="RefSeq" id="WP_130923330.1">
    <property type="nucleotide sequence ID" value="NZ_JAANOM010000003.1"/>
</dbReference>
<feature type="binding site" evidence="7">
    <location>
        <position position="116"/>
    </location>
    <ligand>
        <name>ATP</name>
        <dbReference type="ChEBI" id="CHEBI:30616"/>
    </ligand>
</feature>
<dbReference type="Pfam" id="PF00549">
    <property type="entry name" value="Ligase_CoA"/>
    <property type="match status" value="1"/>
</dbReference>
<dbReference type="SUPFAM" id="SSF52210">
    <property type="entry name" value="Succinyl-CoA synthetase domains"/>
    <property type="match status" value="1"/>
</dbReference>
<dbReference type="FunFam" id="3.30.470.20:FF:000002">
    <property type="entry name" value="Succinate--CoA ligase [ADP-forming] subunit beta"/>
    <property type="match status" value="1"/>
</dbReference>
<feature type="domain" description="ATP-grasp" evidence="9">
    <location>
        <begin position="9"/>
        <end position="236"/>
    </location>
</feature>
<dbReference type="PROSITE" id="PS50975">
    <property type="entry name" value="ATP_GRASP"/>
    <property type="match status" value="1"/>
</dbReference>
<dbReference type="GO" id="GO:0000287">
    <property type="term" value="F:magnesium ion binding"/>
    <property type="evidence" value="ECO:0007669"/>
    <property type="project" value="UniProtKB-UniRule"/>
</dbReference>
<dbReference type="NCBIfam" id="NF001913">
    <property type="entry name" value="PRK00696.1"/>
    <property type="match status" value="1"/>
</dbReference>
<dbReference type="GO" id="GO:0006104">
    <property type="term" value="P:succinyl-CoA metabolic process"/>
    <property type="evidence" value="ECO:0007669"/>
    <property type="project" value="TreeGrafter"/>
</dbReference>
<evidence type="ECO:0000313" key="10">
    <source>
        <dbReference type="EMBL" id="TBH73207.1"/>
    </source>
</evidence>
<dbReference type="InterPro" id="IPR016102">
    <property type="entry name" value="Succinyl-CoA_synth-like"/>
</dbReference>
<dbReference type="PROSITE" id="PS01217">
    <property type="entry name" value="SUCCINYL_COA_LIG_3"/>
    <property type="match status" value="1"/>
</dbReference>
<dbReference type="GO" id="GO:0006099">
    <property type="term" value="P:tricarboxylic acid cycle"/>
    <property type="evidence" value="ECO:0007669"/>
    <property type="project" value="UniProtKB-UniRule"/>
</dbReference>
<dbReference type="OrthoDB" id="9802602at2"/>
<feature type="binding site" evidence="7">
    <location>
        <position position="222"/>
    </location>
    <ligand>
        <name>Mg(2+)</name>
        <dbReference type="ChEBI" id="CHEBI:18420"/>
    </ligand>
</feature>
<dbReference type="FunFam" id="3.30.1490.20:FF:000002">
    <property type="entry name" value="Succinate--CoA ligase [ADP-forming] subunit beta"/>
    <property type="match status" value="1"/>
</dbReference>
<evidence type="ECO:0000256" key="4">
    <source>
        <dbReference type="ARBA" id="ARBA00022723"/>
    </source>
</evidence>
<feature type="binding site" evidence="7">
    <location>
        <position position="208"/>
    </location>
    <ligand>
        <name>Mg(2+)</name>
        <dbReference type="ChEBI" id="CHEBI:18420"/>
    </ligand>
</feature>
<dbReference type="PANTHER" id="PTHR11815:SF10">
    <property type="entry name" value="SUCCINATE--COA LIGASE [GDP-FORMING] SUBUNIT BETA, MITOCHONDRIAL"/>
    <property type="match status" value="1"/>
</dbReference>
<evidence type="ECO:0000256" key="5">
    <source>
        <dbReference type="ARBA" id="ARBA00022741"/>
    </source>
</evidence>
<dbReference type="PANTHER" id="PTHR11815">
    <property type="entry name" value="SUCCINYL-COA SYNTHETASE BETA CHAIN"/>
    <property type="match status" value="1"/>
</dbReference>
<comment type="caution">
    <text evidence="10">The sequence shown here is derived from an EMBL/GenBank/DDBJ whole genome shotgun (WGS) entry which is preliminary data.</text>
</comment>
<evidence type="ECO:0000256" key="1">
    <source>
        <dbReference type="ARBA" id="ARBA00009182"/>
    </source>
</evidence>
<keyword evidence="2 7" id="KW-0816">Tricarboxylic acid cycle</keyword>
<evidence type="ECO:0000256" key="7">
    <source>
        <dbReference type="HAMAP-Rule" id="MF_00558"/>
    </source>
</evidence>
<gene>
    <name evidence="7" type="primary">sucC</name>
    <name evidence="10" type="ORF">EWU20_07475</name>
</gene>
<dbReference type="HAMAP" id="MF_00558">
    <property type="entry name" value="Succ_CoA_beta"/>
    <property type="match status" value="1"/>
</dbReference>
<evidence type="ECO:0000256" key="6">
    <source>
        <dbReference type="ARBA" id="ARBA00022842"/>
    </source>
</evidence>
<proteinExistence type="inferred from homology"/>
<comment type="caution">
    <text evidence="7">Lacks conserved residue(s) required for the propagation of feature annotation.</text>
</comment>
<keyword evidence="5 7" id="KW-0547">Nucleotide-binding</keyword>
<dbReference type="Pfam" id="PF08442">
    <property type="entry name" value="ATP-grasp_2"/>
    <property type="match status" value="1"/>
</dbReference>
<dbReference type="EC" id="6.2.1.5" evidence="7"/>
<dbReference type="PIRSF" id="PIRSF001554">
    <property type="entry name" value="SucCS_beta"/>
    <property type="match status" value="1"/>
</dbReference>
<comment type="catalytic activity">
    <reaction evidence="7">
        <text>succinate + ATP + CoA = succinyl-CoA + ADP + phosphate</text>
        <dbReference type="Rhea" id="RHEA:17661"/>
        <dbReference type="ChEBI" id="CHEBI:30031"/>
        <dbReference type="ChEBI" id="CHEBI:30616"/>
        <dbReference type="ChEBI" id="CHEBI:43474"/>
        <dbReference type="ChEBI" id="CHEBI:57287"/>
        <dbReference type="ChEBI" id="CHEBI:57292"/>
        <dbReference type="ChEBI" id="CHEBI:456216"/>
        <dbReference type="EC" id="6.2.1.5"/>
    </reaction>
</comment>
<feature type="binding site" evidence="7">
    <location>
        <position position="106"/>
    </location>
    <ligand>
        <name>ATP</name>
        <dbReference type="ChEBI" id="CHEBI:30616"/>
    </ligand>
</feature>
<dbReference type="InterPro" id="IPR011761">
    <property type="entry name" value="ATP-grasp"/>
</dbReference>
<comment type="subunit">
    <text evidence="7">Heterotetramer of two alpha and two beta subunits.</text>
</comment>
<protein>
    <recommendedName>
        <fullName evidence="7">Succinate--CoA ligase [ADP-forming] subunit beta</fullName>
        <ecNumber evidence="7">6.2.1.5</ecNumber>
    </recommendedName>
    <alternativeName>
        <fullName evidence="7">Succinyl-CoA synthetase subunit beta</fullName>
        <shortName evidence="7">SCS-beta</shortName>
    </alternativeName>
</protein>
<keyword evidence="4 7" id="KW-0479">Metal-binding</keyword>
<dbReference type="GO" id="GO:0004775">
    <property type="term" value="F:succinate-CoA ligase (ADP-forming) activity"/>
    <property type="evidence" value="ECO:0007669"/>
    <property type="project" value="UniProtKB-UniRule"/>
</dbReference>
<dbReference type="InterPro" id="IPR017866">
    <property type="entry name" value="Succ-CoA_synthase_bsu_CS"/>
</dbReference>
<evidence type="ECO:0000259" key="9">
    <source>
        <dbReference type="PROSITE" id="PS50975"/>
    </source>
</evidence>
<dbReference type="InterPro" id="IPR005811">
    <property type="entry name" value="SUCC_ACL_C"/>
</dbReference>
<evidence type="ECO:0000313" key="11">
    <source>
        <dbReference type="Proteomes" id="UP000293583"/>
    </source>
</evidence>
<feature type="binding site" evidence="7">
    <location>
        <position position="50"/>
    </location>
    <ligand>
        <name>ATP</name>
        <dbReference type="ChEBI" id="CHEBI:30616"/>
    </ligand>
</feature>
<comment type="cofactor">
    <cofactor evidence="7">
        <name>Mg(2+)</name>
        <dbReference type="ChEBI" id="CHEBI:18420"/>
    </cofactor>
    <text evidence="7">Binds 1 Mg(2+) ion per subunit.</text>
</comment>
<dbReference type="InterPro" id="IPR013815">
    <property type="entry name" value="ATP_grasp_subdomain_1"/>
</dbReference>
<sequence length="396" mass="42909">MNIHEYQAKEILKGYGVRIQEGIVIDSVDNAISAAEQLKAQTGTGWFVVKAQIHAGGRGKGGGVKLAKSLDEVKERVSQILGMQLITHQTGPEGKKVNKVLISEDVYYPGDSEPKEYYLSILLDRAKACNVIMASTEGGMDIEEVAEHSPEKIIKEWIDPRVGLQDFQARKVAFALGLSGVALKEMVKFIQSLYRAYLETDSSMFEINPVLKTSDDKILAVDAKVNLDDNALFRHKDLAVLRDIEEEDPLEVEASENDLNYVKLDGNVGCMVNGAGLAMATMDIIKLSGGDPANFLDVGGGANAKTVEAGFRIILQDPNVKAILINIFGGIVRCDRVANGVVEAYKNIGEINIPIIVRLQGTNAEEGAAIINNSGLKVFSAVLLKDAARLVSEVLK</sequence>
<comment type="pathway">
    <text evidence="7">Carbohydrate metabolism; tricarboxylic acid cycle; succinate from succinyl-CoA (ligase route): step 1/1.</text>
</comment>